<comment type="caution">
    <text evidence="3">The sequence shown here is derived from an EMBL/GenBank/DDBJ whole genome shotgun (WGS) entry which is preliminary data.</text>
</comment>
<feature type="signal peptide" evidence="1">
    <location>
        <begin position="1"/>
        <end position="26"/>
    </location>
</feature>
<dbReference type="Pfam" id="PF23446">
    <property type="entry name" value="LysM1_NFP_LYK"/>
    <property type="match status" value="1"/>
</dbReference>
<keyword evidence="1" id="KW-0732">Signal</keyword>
<name>A0A9Q0CGW4_9POAL</name>
<dbReference type="PANTHER" id="PTHR33734:SF31">
    <property type="entry name" value="CHITIN ELICITOR-BINDING PROTEIN"/>
    <property type="match status" value="1"/>
</dbReference>
<keyword evidence="4" id="KW-1185">Reference proteome</keyword>
<sequence length="354" mass="37237">MNSTPYITSGLLLLFLLCSLAAVSEAAIFTCNGTPTATCQSIINYKSVNASTYGNISSLFQVPLASMLGANNLPYTTSSTGTVAGNTTVKIPVPCRCTNGVGRSDQIPVYIVQPGDNLDAIARYKFDLFVNYTEIANVNNISDPTLIQIGQKLWIPLPCSCDPVEEKKVMHLAYQVASGNSVAGIAAMYGTTESILLKLNGISDPKLLLAEQILDVPLQVCESSINDTSLDHGLLLPSGTYAYTANNCVNCSCNLNSSSMLDCSLASNRNRTCPAATCSANLTLGESSGTGCGATTCAYSGYTNITSLKILTTSVTNQSSSCNSAATRHTGPAASAWMKLIVSLHLILISICFL</sequence>
<gene>
    <name evidence="3" type="ORF">LUZ63_010338</name>
</gene>
<dbReference type="Pfam" id="PF01476">
    <property type="entry name" value="LysM"/>
    <property type="match status" value="2"/>
</dbReference>
<dbReference type="InterPro" id="IPR018392">
    <property type="entry name" value="LysM"/>
</dbReference>
<dbReference type="PANTHER" id="PTHR33734">
    <property type="entry name" value="LYSM DOMAIN-CONTAINING GPI-ANCHORED PROTEIN 2"/>
    <property type="match status" value="1"/>
</dbReference>
<dbReference type="SUPFAM" id="SSF54106">
    <property type="entry name" value="LysM domain"/>
    <property type="match status" value="2"/>
</dbReference>
<dbReference type="Gene3D" id="3.10.350.10">
    <property type="entry name" value="LysM domain"/>
    <property type="match status" value="2"/>
</dbReference>
<feature type="chain" id="PRO_5040412966" description="LysM domain-containing protein" evidence="1">
    <location>
        <begin position="27"/>
        <end position="354"/>
    </location>
</feature>
<reference evidence="3" key="1">
    <citation type="journal article" date="2022" name="Cell">
        <title>Repeat-based holocentromeres influence genome architecture and karyotype evolution.</title>
        <authorList>
            <person name="Hofstatter P.G."/>
            <person name="Thangavel G."/>
            <person name="Lux T."/>
            <person name="Neumann P."/>
            <person name="Vondrak T."/>
            <person name="Novak P."/>
            <person name="Zhang M."/>
            <person name="Costa L."/>
            <person name="Castellani M."/>
            <person name="Scott A."/>
            <person name="Toegelov H."/>
            <person name="Fuchs J."/>
            <person name="Mata-Sucre Y."/>
            <person name="Dias Y."/>
            <person name="Vanzela A.L.L."/>
            <person name="Huettel B."/>
            <person name="Almeida C.C.S."/>
            <person name="Simkova H."/>
            <person name="Souza G."/>
            <person name="Pedrosa-Harand A."/>
            <person name="Macas J."/>
            <person name="Mayer K.F.X."/>
            <person name="Houben A."/>
            <person name="Marques A."/>
        </authorList>
    </citation>
    <scope>NUCLEOTIDE SEQUENCE</scope>
    <source>
        <strain evidence="3">RhyBre1mFocal</strain>
    </source>
</reference>
<protein>
    <recommendedName>
        <fullName evidence="2">LysM domain-containing protein</fullName>
    </recommendedName>
</protein>
<evidence type="ECO:0000256" key="1">
    <source>
        <dbReference type="SAM" id="SignalP"/>
    </source>
</evidence>
<dbReference type="InterPro" id="IPR056561">
    <property type="entry name" value="NFP_LYK_LysM1"/>
</dbReference>
<accession>A0A9Q0CGW4</accession>
<dbReference type="Proteomes" id="UP001151287">
    <property type="component" value="Unassembled WGS sequence"/>
</dbReference>
<evidence type="ECO:0000313" key="3">
    <source>
        <dbReference type="EMBL" id="KAJ1693640.1"/>
    </source>
</evidence>
<dbReference type="AlphaFoldDB" id="A0A9Q0CGW4"/>
<evidence type="ECO:0000313" key="4">
    <source>
        <dbReference type="Proteomes" id="UP001151287"/>
    </source>
</evidence>
<dbReference type="EMBL" id="JAMQYH010000003">
    <property type="protein sequence ID" value="KAJ1693640.1"/>
    <property type="molecule type" value="Genomic_DNA"/>
</dbReference>
<feature type="domain" description="LysM" evidence="2">
    <location>
        <begin position="172"/>
        <end position="216"/>
    </location>
</feature>
<proteinExistence type="predicted"/>
<dbReference type="PROSITE" id="PS51782">
    <property type="entry name" value="LYSM"/>
    <property type="match status" value="2"/>
</dbReference>
<evidence type="ECO:0000259" key="2">
    <source>
        <dbReference type="PROSITE" id="PS51782"/>
    </source>
</evidence>
<feature type="domain" description="LysM" evidence="2">
    <location>
        <begin position="108"/>
        <end position="155"/>
    </location>
</feature>
<dbReference type="InterPro" id="IPR036779">
    <property type="entry name" value="LysM_dom_sf"/>
</dbReference>
<organism evidence="3 4">
    <name type="scientific">Rhynchospora breviuscula</name>
    <dbReference type="NCBI Taxonomy" id="2022672"/>
    <lineage>
        <taxon>Eukaryota</taxon>
        <taxon>Viridiplantae</taxon>
        <taxon>Streptophyta</taxon>
        <taxon>Embryophyta</taxon>
        <taxon>Tracheophyta</taxon>
        <taxon>Spermatophyta</taxon>
        <taxon>Magnoliopsida</taxon>
        <taxon>Liliopsida</taxon>
        <taxon>Poales</taxon>
        <taxon>Cyperaceae</taxon>
        <taxon>Cyperoideae</taxon>
        <taxon>Rhynchosporeae</taxon>
        <taxon>Rhynchospora</taxon>
    </lineage>
</organism>
<dbReference type="SMART" id="SM00257">
    <property type="entry name" value="LysM"/>
    <property type="match status" value="2"/>
</dbReference>
<dbReference type="CDD" id="cd00118">
    <property type="entry name" value="LysM"/>
    <property type="match status" value="2"/>
</dbReference>
<dbReference type="OrthoDB" id="2107166at2759"/>